<dbReference type="PANTHER" id="PTHR34351">
    <property type="entry name" value="SLR1927 PROTEIN-RELATED"/>
    <property type="match status" value="1"/>
</dbReference>
<keyword evidence="2" id="KW-1185">Reference proteome</keyword>
<comment type="caution">
    <text evidence="1">The sequence shown here is derived from an EMBL/GenBank/DDBJ whole genome shotgun (WGS) entry which is preliminary data.</text>
</comment>
<evidence type="ECO:0000313" key="2">
    <source>
        <dbReference type="Proteomes" id="UP001524473"/>
    </source>
</evidence>
<reference evidence="1 2" key="1">
    <citation type="submission" date="2022-06" db="EMBL/GenBank/DDBJ databases">
        <title>Isolation of gut microbiota from human fecal samples.</title>
        <authorList>
            <person name="Pamer E.G."/>
            <person name="Barat B."/>
            <person name="Waligurski E."/>
            <person name="Medina S."/>
            <person name="Paddock L."/>
            <person name="Mostad J."/>
        </authorList>
    </citation>
    <scope>NUCLEOTIDE SEQUENCE [LARGE SCALE GENOMIC DNA]</scope>
    <source>
        <strain evidence="1 2">DFI.9.73</strain>
    </source>
</reference>
<sequence length="369" mass="41869">MTVFVVLLILFLLYLVQAFLYDRLWNRGLSAGVAFREEYRTEEETSTLTEVIVNDKLLPMPVVEIDFHMDKRLQFSDGQNSSVSDRSYRRDVFALSVRQKITRTLEFKCVRRGYFRIDEAGINASNLFLTKRYLTRNAQNTEFYVLPKPVSTGQIMIPFSRIMGSVLSRKKVYDDPFEFAGLREYSRGDPMKYINWKATAREGKLLTNIHESTLSQKVVVLLDMEGLGVQQADVLNEAAVRIACSLCEKLLSAGVEIGVRSNGPDVLTGKPLRLETVSGAGSSLFLRKKFACVQAQNDLTPIASFFPVREGSGREDDLYVLVSRNQSEVLAETFSSFVGKGQAVQIIPYREERKPREIPQNVDTIWMDV</sequence>
<evidence type="ECO:0000313" key="1">
    <source>
        <dbReference type="EMBL" id="MCQ4840862.1"/>
    </source>
</evidence>
<dbReference type="Proteomes" id="UP001524473">
    <property type="component" value="Unassembled WGS sequence"/>
</dbReference>
<proteinExistence type="predicted"/>
<name>A0ABT1S1N5_9FIRM</name>
<gene>
    <name evidence="1" type="ORF">NE695_13185</name>
</gene>
<protein>
    <submittedName>
        <fullName evidence="1">DUF58 domain-containing protein</fullName>
    </submittedName>
</protein>
<dbReference type="EMBL" id="JANFZH010000032">
    <property type="protein sequence ID" value="MCQ4840862.1"/>
    <property type="molecule type" value="Genomic_DNA"/>
</dbReference>
<dbReference type="RefSeq" id="WP_256192083.1">
    <property type="nucleotide sequence ID" value="NZ_CATZHN010000032.1"/>
</dbReference>
<organism evidence="1 2">
    <name type="scientific">Neglectibacter timonensis</name>
    <dbReference type="NCBI Taxonomy" id="1776382"/>
    <lineage>
        <taxon>Bacteria</taxon>
        <taxon>Bacillati</taxon>
        <taxon>Bacillota</taxon>
        <taxon>Clostridia</taxon>
        <taxon>Eubacteriales</taxon>
        <taxon>Oscillospiraceae</taxon>
        <taxon>Neglectibacter</taxon>
    </lineage>
</organism>
<dbReference type="PANTHER" id="PTHR34351:SF2">
    <property type="entry name" value="DUF58 DOMAIN-CONTAINING PROTEIN"/>
    <property type="match status" value="1"/>
</dbReference>
<accession>A0ABT1S1N5</accession>